<evidence type="ECO:0000313" key="2">
    <source>
        <dbReference type="Proteomes" id="UP000001312"/>
    </source>
</evidence>
<name>A7E6J7_SCLS1</name>
<dbReference type="InParanoid" id="A7E6J7"/>
<protein>
    <submittedName>
        <fullName evidence="1">Uncharacterized protein</fullName>
    </submittedName>
</protein>
<keyword evidence="2" id="KW-1185">Reference proteome</keyword>
<dbReference type="RefSeq" id="XP_001598833.1">
    <property type="nucleotide sequence ID" value="XM_001598783.1"/>
</dbReference>
<accession>A7E6J7</accession>
<reference evidence="2" key="1">
    <citation type="journal article" date="2011" name="PLoS Genet.">
        <title>Genomic analysis of the necrotrophic fungal pathogens Sclerotinia sclerotiorum and Botrytis cinerea.</title>
        <authorList>
            <person name="Amselem J."/>
            <person name="Cuomo C.A."/>
            <person name="van Kan J.A."/>
            <person name="Viaud M."/>
            <person name="Benito E.P."/>
            <person name="Couloux A."/>
            <person name="Coutinho P.M."/>
            <person name="de Vries R.P."/>
            <person name="Dyer P.S."/>
            <person name="Fillinger S."/>
            <person name="Fournier E."/>
            <person name="Gout L."/>
            <person name="Hahn M."/>
            <person name="Kohn L."/>
            <person name="Lapalu N."/>
            <person name="Plummer K.M."/>
            <person name="Pradier J.M."/>
            <person name="Quevillon E."/>
            <person name="Sharon A."/>
            <person name="Simon A."/>
            <person name="ten Have A."/>
            <person name="Tudzynski B."/>
            <person name="Tudzynski P."/>
            <person name="Wincker P."/>
            <person name="Andrew M."/>
            <person name="Anthouard V."/>
            <person name="Beever R.E."/>
            <person name="Beffa R."/>
            <person name="Benoit I."/>
            <person name="Bouzid O."/>
            <person name="Brault B."/>
            <person name="Chen Z."/>
            <person name="Choquer M."/>
            <person name="Collemare J."/>
            <person name="Cotton P."/>
            <person name="Danchin E.G."/>
            <person name="Da Silva C."/>
            <person name="Gautier A."/>
            <person name="Giraud C."/>
            <person name="Giraud T."/>
            <person name="Gonzalez C."/>
            <person name="Grossetete S."/>
            <person name="Guldener U."/>
            <person name="Henrissat B."/>
            <person name="Howlett B.J."/>
            <person name="Kodira C."/>
            <person name="Kretschmer M."/>
            <person name="Lappartient A."/>
            <person name="Leroch M."/>
            <person name="Levis C."/>
            <person name="Mauceli E."/>
            <person name="Neuveglise C."/>
            <person name="Oeser B."/>
            <person name="Pearson M."/>
            <person name="Poulain J."/>
            <person name="Poussereau N."/>
            <person name="Quesneville H."/>
            <person name="Rascle C."/>
            <person name="Schumacher J."/>
            <person name="Segurens B."/>
            <person name="Sexton A."/>
            <person name="Silva E."/>
            <person name="Sirven C."/>
            <person name="Soanes D.M."/>
            <person name="Talbot N.J."/>
            <person name="Templeton M."/>
            <person name="Yandava C."/>
            <person name="Yarden O."/>
            <person name="Zeng Q."/>
            <person name="Rollins J.A."/>
            <person name="Lebrun M.H."/>
            <person name="Dickman M."/>
        </authorList>
    </citation>
    <scope>NUCLEOTIDE SEQUENCE [LARGE SCALE GENOMIC DNA]</scope>
    <source>
        <strain evidence="2">ATCC 18683 / 1980 / Ss-1</strain>
    </source>
</reference>
<dbReference type="AlphaFoldDB" id="A7E6J7"/>
<proteinExistence type="predicted"/>
<sequence>MDLLLKNMKSPANFAISGNLACVPVLFIN</sequence>
<gene>
    <name evidence="1" type="ORF">SS1G_00922</name>
</gene>
<evidence type="ECO:0000313" key="1">
    <source>
        <dbReference type="EMBL" id="EDN91519.1"/>
    </source>
</evidence>
<organism evidence="1 2">
    <name type="scientific">Sclerotinia sclerotiorum (strain ATCC 18683 / 1980 / Ss-1)</name>
    <name type="common">White mold</name>
    <name type="synonym">Whetzelinia sclerotiorum</name>
    <dbReference type="NCBI Taxonomy" id="665079"/>
    <lineage>
        <taxon>Eukaryota</taxon>
        <taxon>Fungi</taxon>
        <taxon>Dikarya</taxon>
        <taxon>Ascomycota</taxon>
        <taxon>Pezizomycotina</taxon>
        <taxon>Leotiomycetes</taxon>
        <taxon>Helotiales</taxon>
        <taxon>Sclerotiniaceae</taxon>
        <taxon>Sclerotinia</taxon>
    </lineage>
</organism>
<dbReference type="GeneID" id="5495136"/>
<dbReference type="EMBL" id="CH476621">
    <property type="protein sequence ID" value="EDN91519.1"/>
    <property type="molecule type" value="Genomic_DNA"/>
</dbReference>
<dbReference type="Proteomes" id="UP000001312">
    <property type="component" value="Unassembled WGS sequence"/>
</dbReference>
<dbReference type="KEGG" id="ssl:SS1G_00922"/>
<dbReference type="HOGENOM" id="CLU_3410767_0_0_1"/>